<dbReference type="PROSITE" id="PS50011">
    <property type="entry name" value="PROTEIN_KINASE_DOM"/>
    <property type="match status" value="1"/>
</dbReference>
<dbReference type="PANTHER" id="PTHR11584:SF369">
    <property type="entry name" value="MITOGEN-ACTIVATED PROTEIN KINASE KINASE KINASE 19-RELATED"/>
    <property type="match status" value="1"/>
</dbReference>
<feature type="repeat" description="ANK" evidence="12">
    <location>
        <begin position="103"/>
        <end position="135"/>
    </location>
</feature>
<feature type="region of interest" description="Disordered" evidence="14">
    <location>
        <begin position="374"/>
        <end position="397"/>
    </location>
</feature>
<dbReference type="GO" id="GO:0004674">
    <property type="term" value="F:protein serine/threonine kinase activity"/>
    <property type="evidence" value="ECO:0007669"/>
    <property type="project" value="UniProtKB-KW"/>
</dbReference>
<feature type="compositionally biased region" description="Polar residues" evidence="14">
    <location>
        <begin position="1034"/>
        <end position="1067"/>
    </location>
</feature>
<evidence type="ECO:0000313" key="16">
    <source>
        <dbReference type="EMBL" id="KAK0060368.1"/>
    </source>
</evidence>
<reference evidence="16" key="1">
    <citation type="journal article" date="2023" name="PLoS Negl. Trop. Dis.">
        <title>A genome sequence for Biomphalaria pfeifferi, the major vector snail for the human-infecting parasite Schistosoma mansoni.</title>
        <authorList>
            <person name="Bu L."/>
            <person name="Lu L."/>
            <person name="Laidemitt M.R."/>
            <person name="Zhang S.M."/>
            <person name="Mutuku M."/>
            <person name="Mkoji G."/>
            <person name="Steinauer M."/>
            <person name="Loker E.S."/>
        </authorList>
    </citation>
    <scope>NUCLEOTIDE SEQUENCE</scope>
    <source>
        <strain evidence="16">KasaAsao</strain>
    </source>
</reference>
<sequence>MNSRAGSDGHDSFTKSLLANGIASSSSPNIPHHYNNGQMKQKSNVRVASAKYHDIAATILRGSRDVEEVFLNTAKNGDLNKLEQLLSQSGSIGLDIDCKDKRTGNTALVWAAKRGHVKAVEALLKHGAEVTLCNHEAQTALETAHSSVRTILLDWVETQTQINERLLLQAAWQGNLSVVRKILTNEKRHPDVNCQSAEGLTPLMLVTRDVQLFERLSAQLNRYYSPVQVAEELIKAKADVSATDSDGRSCLHYISMSKAACAEKLVSVLISGGMAVEVKDKNFFTPIHLASQLGITNNVVALAEGGSDVNVKGFAGSTPLHLTAYNDHQKTASTLLSFGADATLEDDRGLTPMDVAKSKKMKMLLKEAWTEGVTKGHHSQLTSNEQNKEMNKKNSMVQKRKPEVIFDDLARSAQNSPVMKPGSAKTRVLSNVEKCKQAEKKILQEVEALKAAHPVFTRETTRILGTSRSKILPQIGRSTSPVLALPAPLPDQVHDLTLEETRQQLLSQGRSISDIKLGYRQSAMSGSVSSDDFVGQFHRGSPLGNDYTQHRISESEPFSPSFKNLTESCDSILFNTPASLKMKSVTCSSPTSHTSFFMTDKKSNPDDDVFSVTEPHVDFMRCRTIFKEDFILEESRPKDSMSGSDPASSLSSLSTPSPRDAFTNQHFFPKSYKLETLVEQQASNQFLSSPLEIWNNPDLRATRPQIRNPRQKVRHRSDNSLSSSLESENETDKKSKRLTPNAVNIFKKSFSDTSSSSDSVNVHKSQSLESLSPRAHSQPAQKKIVSLSDESINTSSKKSQLAESKRKDIPKLNLSQNNTVMPEIKKFQKQQDIVKPFSGKAKMLISADIDNWDSKSIKLYSVSTKKEKNVSSNLIAESPERNSVTVFDSPKNLLENSDSSTTHKINENSKQPLHNSLSVPDFSSRVTNSGVESYNDNDEVERSYFVVTKEAELISNTLYNKTKKKQEAKVSSVKVNEPPVMPSARKKSSDLAANIERTIMRNHKNNPPLTYRNMTDMLKDQAKPGTEVKKSESPVKSNLNSQKPQCSNVKSSKIKQSSPAKSNSSIPLSHGKKNNSGKTTSLDKEGQKDKPKENTQILAQNTKAAERDNNNSQLGHSDPPHIEIDPPSSQTMQKRIETPITTPLIVDPFEAFPQAHIKLIENSTDAVVKLKKSSTSKTHKKSASSKRPVSGSSRQSSAGKKRPNKGKDQKADNDSRPKSSKRNGKHKQTIVNEELDELYDLAESENIVLVSGIGWQLSTSFIKPPQGGSPEQSLQKDLDSSNNHLLQSILAESKNYLQAFKEKISENSPRFLEMKQQPSPTESKLPTVEDDGYPPMNLDMTQNYGHKILMENFGNPFYAESLSPGEENALGKLSPITELSLSQTVDNMLEDFTAARNDKSKDEQIHFHADARQPQKDSSSEHGDQSKQRCSEDDNLDEVIEEILSSTTSSLSSTLRSISSHFKPKPFSGSHTLTYGDHKLLGQMSSLLRDSPFHAQRLSSTINISASEKINKGSNPSNVCSSGDNLATCKSNQTIDNQENIQLDPKQLETPKIPNITETVGIAIPLPSKPPLSGKKSIGDETSSYVTPLRRSSSTKFQRRRDQNLNEEEAKQLAKVINSFKQMELTTGSGRQDSRNTSIKSPIRKSGSHLAVNEASSNSRPSSMNASFKMKGKFIELKESQVENRKPEAETKNLTGVSNIDDENNPHNEQLSNIKVKIVTEAMDDKQNRNEIRRESLTGSEAMSDTMKGVDDTIQWKKGNILGRGAFGTVWCGLTNEGQLIAVKQIELTTIDTSKAHHEYEKVQEEVELLKTLEHTNIVGYLGTSLEDNIVSIFMQFIPGGSLASILARFDALEESVFRRYTKQILEGVKYLHDNDVIHRDLKGANVMLMPNGVIKLIDFGCAKRMCINLSISQVEILKSMKGTPFWMAPEVVNETGHGKKSDIWSIGCTVFEMATRNPPWSDMNPMAAIFAIGSATRPVPTLDEKFSPEARNFVLQCMTRDQEIRPDAASLLQHPFITKKFIRKE</sequence>
<dbReference type="Proteomes" id="UP001233172">
    <property type="component" value="Unassembled WGS sequence"/>
</dbReference>
<dbReference type="GO" id="GO:0005524">
    <property type="term" value="F:ATP binding"/>
    <property type="evidence" value="ECO:0007669"/>
    <property type="project" value="UniProtKB-UniRule"/>
</dbReference>
<comment type="catalytic activity">
    <reaction evidence="8">
        <text>L-threonyl-[protein] + ATP = O-phospho-L-threonyl-[protein] + ADP + H(+)</text>
        <dbReference type="Rhea" id="RHEA:46608"/>
        <dbReference type="Rhea" id="RHEA-COMP:11060"/>
        <dbReference type="Rhea" id="RHEA-COMP:11605"/>
        <dbReference type="ChEBI" id="CHEBI:15378"/>
        <dbReference type="ChEBI" id="CHEBI:30013"/>
        <dbReference type="ChEBI" id="CHEBI:30616"/>
        <dbReference type="ChEBI" id="CHEBI:61977"/>
        <dbReference type="ChEBI" id="CHEBI:456216"/>
        <dbReference type="EC" id="2.7.11.1"/>
    </reaction>
</comment>
<dbReference type="FunFam" id="1.10.510.10:FF:000331">
    <property type="entry name" value="Mitogen-activated protein kinase kinase kinase 19"/>
    <property type="match status" value="1"/>
</dbReference>
<keyword evidence="5 13" id="KW-0547">Nucleotide-binding</keyword>
<feature type="compositionally biased region" description="Low complexity" evidence="14">
    <location>
        <begin position="1655"/>
        <end position="1666"/>
    </location>
</feature>
<dbReference type="InterPro" id="IPR002110">
    <property type="entry name" value="Ankyrin_rpt"/>
</dbReference>
<evidence type="ECO:0000256" key="10">
    <source>
        <dbReference type="ARBA" id="ARBA00069016"/>
    </source>
</evidence>
<dbReference type="EMBL" id="JASAOG010000036">
    <property type="protein sequence ID" value="KAK0060368.1"/>
    <property type="molecule type" value="Genomic_DNA"/>
</dbReference>
<dbReference type="InterPro" id="IPR017441">
    <property type="entry name" value="Protein_kinase_ATP_BS"/>
</dbReference>
<dbReference type="SUPFAM" id="SSF48403">
    <property type="entry name" value="Ankyrin repeat"/>
    <property type="match status" value="1"/>
</dbReference>
<dbReference type="Pfam" id="PF00023">
    <property type="entry name" value="Ank"/>
    <property type="match status" value="1"/>
</dbReference>
<feature type="compositionally biased region" description="Low complexity" evidence="14">
    <location>
        <begin position="640"/>
        <end position="658"/>
    </location>
</feature>
<dbReference type="PANTHER" id="PTHR11584">
    <property type="entry name" value="SERINE/THREONINE PROTEIN KINASE"/>
    <property type="match status" value="1"/>
</dbReference>
<evidence type="ECO:0000256" key="9">
    <source>
        <dbReference type="ARBA" id="ARBA00048679"/>
    </source>
</evidence>
<dbReference type="InterPro" id="IPR000719">
    <property type="entry name" value="Prot_kinase_dom"/>
</dbReference>
<feature type="compositionally biased region" description="Polar residues" evidence="14">
    <location>
        <begin position="760"/>
        <end position="770"/>
    </location>
</feature>
<keyword evidence="6 16" id="KW-0418">Kinase</keyword>
<dbReference type="Pfam" id="PF00069">
    <property type="entry name" value="Pkinase"/>
    <property type="match status" value="1"/>
</dbReference>
<feature type="region of interest" description="Disordered" evidence="14">
    <location>
        <begin position="1022"/>
        <end position="1132"/>
    </location>
</feature>
<feature type="region of interest" description="Disordered" evidence="14">
    <location>
        <begin position="1312"/>
        <end position="1335"/>
    </location>
</feature>
<keyword evidence="3" id="KW-0723">Serine/threonine-protein kinase</keyword>
<dbReference type="Pfam" id="PF12796">
    <property type="entry name" value="Ank_2"/>
    <property type="match status" value="2"/>
</dbReference>
<keyword evidence="4" id="KW-0808">Transferase</keyword>
<evidence type="ECO:0000256" key="1">
    <source>
        <dbReference type="ARBA" id="ARBA00008874"/>
    </source>
</evidence>
<feature type="compositionally biased region" description="Low complexity" evidence="14">
    <location>
        <begin position="746"/>
        <end position="759"/>
    </location>
</feature>
<dbReference type="InterPro" id="IPR011009">
    <property type="entry name" value="Kinase-like_dom_sf"/>
</dbReference>
<dbReference type="GO" id="GO:0035556">
    <property type="term" value="P:intracellular signal transduction"/>
    <property type="evidence" value="ECO:0007669"/>
    <property type="project" value="UniProtKB-ARBA"/>
</dbReference>
<dbReference type="PROSITE" id="PS50297">
    <property type="entry name" value="ANK_REP_REGION"/>
    <property type="match status" value="2"/>
</dbReference>
<dbReference type="Gene3D" id="1.10.510.10">
    <property type="entry name" value="Transferase(Phosphotransferase) domain 1"/>
    <property type="match status" value="1"/>
</dbReference>
<comment type="similarity">
    <text evidence="1">Belongs to the protein kinase superfamily. STE Ser/Thr protein kinase family. STE20 subfamily.</text>
</comment>
<evidence type="ECO:0000256" key="8">
    <source>
        <dbReference type="ARBA" id="ARBA00047899"/>
    </source>
</evidence>
<dbReference type="PROSITE" id="PS00107">
    <property type="entry name" value="PROTEIN_KINASE_ATP"/>
    <property type="match status" value="1"/>
</dbReference>
<evidence type="ECO:0000256" key="14">
    <source>
        <dbReference type="SAM" id="MobiDB-lite"/>
    </source>
</evidence>
<dbReference type="SUPFAM" id="SSF56112">
    <property type="entry name" value="Protein kinase-like (PK-like)"/>
    <property type="match status" value="1"/>
</dbReference>
<evidence type="ECO:0000259" key="15">
    <source>
        <dbReference type="PROSITE" id="PS50011"/>
    </source>
</evidence>
<dbReference type="EC" id="2.7.11.1" evidence="2"/>
<feature type="region of interest" description="Disordered" evidence="14">
    <location>
        <begin position="635"/>
        <end position="658"/>
    </location>
</feature>
<organism evidence="16 17">
    <name type="scientific">Biomphalaria pfeifferi</name>
    <name type="common">Bloodfluke planorb</name>
    <name type="synonym">Freshwater snail</name>
    <dbReference type="NCBI Taxonomy" id="112525"/>
    <lineage>
        <taxon>Eukaryota</taxon>
        <taxon>Metazoa</taxon>
        <taxon>Spiralia</taxon>
        <taxon>Lophotrochozoa</taxon>
        <taxon>Mollusca</taxon>
        <taxon>Gastropoda</taxon>
        <taxon>Heterobranchia</taxon>
        <taxon>Euthyneura</taxon>
        <taxon>Panpulmonata</taxon>
        <taxon>Hygrophila</taxon>
        <taxon>Lymnaeoidea</taxon>
        <taxon>Planorbidae</taxon>
        <taxon>Biomphalaria</taxon>
    </lineage>
</organism>
<feature type="domain" description="Protein kinase" evidence="15">
    <location>
        <begin position="1756"/>
        <end position="2018"/>
    </location>
</feature>
<feature type="compositionally biased region" description="Basic and acidic residues" evidence="14">
    <location>
        <begin position="1022"/>
        <end position="1033"/>
    </location>
</feature>
<feature type="compositionally biased region" description="Basic and acidic residues" evidence="14">
    <location>
        <begin position="1408"/>
        <end position="1432"/>
    </location>
</feature>
<feature type="region of interest" description="Disordered" evidence="14">
    <location>
        <begin position="890"/>
        <end position="921"/>
    </location>
</feature>
<feature type="compositionally biased region" description="Polar residues" evidence="14">
    <location>
        <begin position="1094"/>
        <end position="1103"/>
    </location>
</feature>
<reference evidence="16" key="2">
    <citation type="submission" date="2023-04" db="EMBL/GenBank/DDBJ databases">
        <authorList>
            <person name="Bu L."/>
            <person name="Lu L."/>
            <person name="Laidemitt M.R."/>
            <person name="Zhang S.M."/>
            <person name="Mutuku M."/>
            <person name="Mkoji G."/>
            <person name="Steinauer M."/>
            <person name="Loker E.S."/>
        </authorList>
    </citation>
    <scope>NUCLEOTIDE SEQUENCE</scope>
    <source>
        <strain evidence="16">KasaAsao</strain>
        <tissue evidence="16">Whole Snail</tissue>
    </source>
</reference>
<evidence type="ECO:0000256" key="4">
    <source>
        <dbReference type="ARBA" id="ARBA00022679"/>
    </source>
</evidence>
<evidence type="ECO:0000256" key="12">
    <source>
        <dbReference type="PROSITE-ProRule" id="PRU00023"/>
    </source>
</evidence>
<dbReference type="InterPro" id="IPR036770">
    <property type="entry name" value="Ankyrin_rpt-contain_sf"/>
</dbReference>
<dbReference type="PROSITE" id="PS50088">
    <property type="entry name" value="ANK_REPEAT"/>
    <property type="match status" value="3"/>
</dbReference>
<comment type="catalytic activity">
    <reaction evidence="9">
        <text>L-seryl-[protein] + ATP = O-phospho-L-seryl-[protein] + ADP + H(+)</text>
        <dbReference type="Rhea" id="RHEA:17989"/>
        <dbReference type="Rhea" id="RHEA-COMP:9863"/>
        <dbReference type="Rhea" id="RHEA-COMP:11604"/>
        <dbReference type="ChEBI" id="CHEBI:15378"/>
        <dbReference type="ChEBI" id="CHEBI:29999"/>
        <dbReference type="ChEBI" id="CHEBI:30616"/>
        <dbReference type="ChEBI" id="CHEBI:83421"/>
        <dbReference type="ChEBI" id="CHEBI:456216"/>
        <dbReference type="EC" id="2.7.11.1"/>
    </reaction>
</comment>
<feature type="region of interest" description="Disordered" evidence="14">
    <location>
        <begin position="964"/>
        <end position="988"/>
    </location>
</feature>
<feature type="region of interest" description="Disordered" evidence="14">
    <location>
        <begin position="1624"/>
        <end position="1666"/>
    </location>
</feature>
<evidence type="ECO:0000256" key="13">
    <source>
        <dbReference type="PROSITE-ProRule" id="PRU10141"/>
    </source>
</evidence>
<evidence type="ECO:0000256" key="5">
    <source>
        <dbReference type="ARBA" id="ARBA00022741"/>
    </source>
</evidence>
<feature type="compositionally biased region" description="Basic residues" evidence="14">
    <location>
        <begin position="1171"/>
        <end position="1184"/>
    </location>
</feature>
<feature type="compositionally biased region" description="Polar residues" evidence="14">
    <location>
        <begin position="788"/>
        <end position="802"/>
    </location>
</feature>
<feature type="compositionally biased region" description="Polar residues" evidence="14">
    <location>
        <begin position="894"/>
        <end position="918"/>
    </location>
</feature>
<feature type="region of interest" description="Disordered" evidence="14">
    <location>
        <begin position="1408"/>
        <end position="1435"/>
    </location>
</feature>
<dbReference type="PROSITE" id="PS00108">
    <property type="entry name" value="PROTEIN_KINASE_ST"/>
    <property type="match status" value="1"/>
</dbReference>
<feature type="repeat" description="ANK" evidence="12">
    <location>
        <begin position="282"/>
        <end position="314"/>
    </location>
</feature>
<feature type="region of interest" description="Disordered" evidence="14">
    <location>
        <begin position="1171"/>
        <end position="1229"/>
    </location>
</feature>
<comment type="caution">
    <text evidence="16">The sequence shown here is derived from an EMBL/GenBank/DDBJ whole genome shotgun (WGS) entry which is preliminary data.</text>
</comment>
<feature type="binding site" evidence="13">
    <location>
        <position position="1784"/>
    </location>
    <ligand>
        <name>ATP</name>
        <dbReference type="ChEBI" id="CHEBI:30616"/>
    </ligand>
</feature>
<gene>
    <name evidence="16" type="ORF">Bpfe_010202</name>
</gene>
<evidence type="ECO:0000256" key="11">
    <source>
        <dbReference type="ARBA" id="ARBA00080573"/>
    </source>
</evidence>
<feature type="compositionally biased region" description="Basic and acidic residues" evidence="14">
    <location>
        <begin position="1205"/>
        <end position="1217"/>
    </location>
</feature>
<dbReference type="SMART" id="SM00248">
    <property type="entry name" value="ANK"/>
    <property type="match status" value="6"/>
</dbReference>
<evidence type="ECO:0000256" key="6">
    <source>
        <dbReference type="ARBA" id="ARBA00022777"/>
    </source>
</evidence>
<evidence type="ECO:0000256" key="3">
    <source>
        <dbReference type="ARBA" id="ARBA00022527"/>
    </source>
</evidence>
<feature type="region of interest" description="Disordered" evidence="14">
    <location>
        <begin position="700"/>
        <end position="813"/>
    </location>
</feature>
<protein>
    <recommendedName>
        <fullName evidence="10">Mitogen-activated protein kinase kinase kinase 19</fullName>
        <ecNumber evidence="2">2.7.11.1</ecNumber>
    </recommendedName>
    <alternativeName>
        <fullName evidence="11">SPS1/STE20-related protein kinase YSK4</fullName>
    </alternativeName>
</protein>
<accession>A0AAD8BUD3</accession>
<keyword evidence="7 13" id="KW-0067">ATP-binding</keyword>
<evidence type="ECO:0000256" key="2">
    <source>
        <dbReference type="ARBA" id="ARBA00012513"/>
    </source>
</evidence>
<dbReference type="SMART" id="SM00220">
    <property type="entry name" value="S_TKc"/>
    <property type="match status" value="1"/>
</dbReference>
<feature type="region of interest" description="Disordered" evidence="14">
    <location>
        <begin position="1567"/>
        <end position="1606"/>
    </location>
</feature>
<proteinExistence type="inferred from homology"/>
<keyword evidence="12" id="KW-0040">ANK repeat</keyword>
<feature type="repeat" description="ANK" evidence="12">
    <location>
        <begin position="315"/>
        <end position="347"/>
    </location>
</feature>
<name>A0AAD8BUD3_BIOPF</name>
<evidence type="ECO:0000256" key="7">
    <source>
        <dbReference type="ARBA" id="ARBA00022840"/>
    </source>
</evidence>
<evidence type="ECO:0000313" key="17">
    <source>
        <dbReference type="Proteomes" id="UP001233172"/>
    </source>
</evidence>
<keyword evidence="17" id="KW-1185">Reference proteome</keyword>
<feature type="compositionally biased region" description="Basic residues" evidence="14">
    <location>
        <begin position="1218"/>
        <end position="1228"/>
    </location>
</feature>
<feature type="compositionally biased region" description="Basic and acidic residues" evidence="14">
    <location>
        <begin position="1081"/>
        <end position="1093"/>
    </location>
</feature>
<dbReference type="InterPro" id="IPR008271">
    <property type="entry name" value="Ser/Thr_kinase_AS"/>
</dbReference>
<feature type="compositionally biased region" description="Polar residues" evidence="14">
    <location>
        <begin position="1580"/>
        <end position="1596"/>
    </location>
</feature>
<dbReference type="Gene3D" id="1.25.40.20">
    <property type="entry name" value="Ankyrin repeat-containing domain"/>
    <property type="match status" value="3"/>
</dbReference>
<feature type="compositionally biased region" description="Polar residues" evidence="14">
    <location>
        <begin position="1624"/>
        <end position="1640"/>
    </location>
</feature>